<proteinExistence type="predicted"/>
<accession>U5CP77</accession>
<sequence length="47" mass="5802">MIRHKMPLKMFTRERKRIKLGENKSKGQKVLAKLRYIKIERQKKCFI</sequence>
<comment type="caution">
    <text evidence="1">The sequence shown here is derived from an EMBL/GenBank/DDBJ whole genome shotgun (WGS) entry which is preliminary data.</text>
</comment>
<evidence type="ECO:0000313" key="1">
    <source>
        <dbReference type="EMBL" id="ERM91584.1"/>
    </source>
</evidence>
<protein>
    <submittedName>
        <fullName evidence="1">Uncharacterized protein</fullName>
    </submittedName>
</protein>
<dbReference type="EMBL" id="AXDC01000028">
    <property type="protein sequence ID" value="ERM91584.1"/>
    <property type="molecule type" value="Genomic_DNA"/>
</dbReference>
<organism evidence="1 2">
    <name type="scientific">Caldanaerobacter subterraneus subsp. yonseiensis KB-1</name>
    <dbReference type="NCBI Taxonomy" id="1388761"/>
    <lineage>
        <taxon>Bacteria</taxon>
        <taxon>Bacillati</taxon>
        <taxon>Bacillota</taxon>
        <taxon>Clostridia</taxon>
        <taxon>Thermoanaerobacterales</taxon>
        <taxon>Thermoanaerobacteraceae</taxon>
        <taxon>Caldanaerobacter</taxon>
    </lineage>
</organism>
<dbReference type="PATRIC" id="fig|1388761.3.peg.1972"/>
<gene>
    <name evidence="1" type="ORF">O163_09780</name>
</gene>
<reference evidence="1 2" key="1">
    <citation type="journal article" date="2013" name="Genome Announc.">
        <title>Draft Genome Sequence of an Anaerobic and Extremophilic Bacterium, Caldanaerobacter yonseiensis, Isolated from a Geothermal Hot Stream.</title>
        <authorList>
            <person name="Lee S.J."/>
            <person name="Lee Y.J."/>
            <person name="Park G.S."/>
            <person name="Kim B.C."/>
            <person name="Lee S.J."/>
            <person name="Shin J.H."/>
            <person name="Lee D.W."/>
        </authorList>
    </citation>
    <scope>NUCLEOTIDE SEQUENCE [LARGE SCALE GENOMIC DNA]</scope>
    <source>
        <strain evidence="1 2">KB-1</strain>
    </source>
</reference>
<dbReference type="Proteomes" id="UP000016856">
    <property type="component" value="Unassembled WGS sequence"/>
</dbReference>
<name>U5CP77_CALSX</name>
<evidence type="ECO:0000313" key="2">
    <source>
        <dbReference type="Proteomes" id="UP000016856"/>
    </source>
</evidence>
<dbReference type="AlphaFoldDB" id="U5CP77"/>